<accession>A0ABQ3E8E2</accession>
<protein>
    <submittedName>
        <fullName evidence="1">Uncharacterized protein</fullName>
    </submittedName>
</protein>
<dbReference type="Proteomes" id="UP000646745">
    <property type="component" value="Unassembled WGS sequence"/>
</dbReference>
<evidence type="ECO:0000313" key="2">
    <source>
        <dbReference type="Proteomes" id="UP000646745"/>
    </source>
</evidence>
<evidence type="ECO:0000313" key="1">
    <source>
        <dbReference type="EMBL" id="GHB26801.1"/>
    </source>
</evidence>
<dbReference type="EMBL" id="BMZI01000006">
    <property type="protein sequence ID" value="GHB26801.1"/>
    <property type="molecule type" value="Genomic_DNA"/>
</dbReference>
<name>A0ABQ3E8E2_9GAMM</name>
<organism evidence="1 2">
    <name type="scientific">Salinicola rhizosphaerae</name>
    <dbReference type="NCBI Taxonomy" id="1443141"/>
    <lineage>
        <taxon>Bacteria</taxon>
        <taxon>Pseudomonadati</taxon>
        <taxon>Pseudomonadota</taxon>
        <taxon>Gammaproteobacteria</taxon>
        <taxon>Oceanospirillales</taxon>
        <taxon>Halomonadaceae</taxon>
        <taxon>Salinicola</taxon>
    </lineage>
</organism>
<proteinExistence type="predicted"/>
<comment type="caution">
    <text evidence="1">The sequence shown here is derived from an EMBL/GenBank/DDBJ whole genome shotgun (WGS) entry which is preliminary data.</text>
</comment>
<keyword evidence="2" id="KW-1185">Reference proteome</keyword>
<sequence>MLMPNFFTIRDGWNLDEQLGNMLRELDDTQVTGRLVEFRIRLKALMREYHIGTETVVEWIDLGILKDERD</sequence>
<gene>
    <name evidence="1" type="ORF">GCM10009038_26820</name>
</gene>
<reference evidence="2" key="1">
    <citation type="journal article" date="2019" name="Int. J. Syst. Evol. Microbiol.">
        <title>The Global Catalogue of Microorganisms (GCM) 10K type strain sequencing project: providing services to taxonomists for standard genome sequencing and annotation.</title>
        <authorList>
            <consortium name="The Broad Institute Genomics Platform"/>
            <consortium name="The Broad Institute Genome Sequencing Center for Infectious Disease"/>
            <person name="Wu L."/>
            <person name="Ma J."/>
        </authorList>
    </citation>
    <scope>NUCLEOTIDE SEQUENCE [LARGE SCALE GENOMIC DNA]</scope>
    <source>
        <strain evidence="2">KCTC 32998</strain>
    </source>
</reference>